<dbReference type="RefSeq" id="WP_209795763.1">
    <property type="nucleotide sequence ID" value="NZ_JAGGJZ010000001.1"/>
</dbReference>
<dbReference type="Proteomes" id="UP000783390">
    <property type="component" value="Unassembled WGS sequence"/>
</dbReference>
<evidence type="ECO:0000313" key="2">
    <source>
        <dbReference type="Proteomes" id="UP000783390"/>
    </source>
</evidence>
<name>A0ABS4EYI4_9CLOT</name>
<organism evidence="1 2">
    <name type="scientific">Clostridium moniliforme</name>
    <dbReference type="NCBI Taxonomy" id="39489"/>
    <lineage>
        <taxon>Bacteria</taxon>
        <taxon>Bacillati</taxon>
        <taxon>Bacillota</taxon>
        <taxon>Clostridia</taxon>
        <taxon>Eubacteriales</taxon>
        <taxon>Clostridiaceae</taxon>
        <taxon>Clostridium</taxon>
    </lineage>
</organism>
<comment type="caution">
    <text evidence="1">The sequence shown here is derived from an EMBL/GenBank/DDBJ whole genome shotgun (WGS) entry which is preliminary data.</text>
</comment>
<accession>A0ABS4EYI4</accession>
<dbReference type="EMBL" id="JAGGJZ010000001">
    <property type="protein sequence ID" value="MBP1889054.1"/>
    <property type="molecule type" value="Genomic_DNA"/>
</dbReference>
<proteinExistence type="predicted"/>
<gene>
    <name evidence="1" type="ORF">J2Z53_000633</name>
</gene>
<reference evidence="1 2" key="1">
    <citation type="submission" date="2021-03" db="EMBL/GenBank/DDBJ databases">
        <title>Genomic Encyclopedia of Type Strains, Phase IV (KMG-IV): sequencing the most valuable type-strain genomes for metagenomic binning, comparative biology and taxonomic classification.</title>
        <authorList>
            <person name="Goeker M."/>
        </authorList>
    </citation>
    <scope>NUCLEOTIDE SEQUENCE [LARGE SCALE GENOMIC DNA]</scope>
    <source>
        <strain evidence="1 2">DSM 3984</strain>
    </source>
</reference>
<sequence length="91" mass="10558">MFNRKVLLELTDVYYNMDTLLKAVKEYYRDQGTLCKVIGKDNLGNPLLLINLRTYELRVKNITPGGVQRSLSPNETWPQVMGMQQIILKEI</sequence>
<evidence type="ECO:0000313" key="1">
    <source>
        <dbReference type="EMBL" id="MBP1889054.1"/>
    </source>
</evidence>
<protein>
    <submittedName>
        <fullName evidence="1">Uncharacterized protein</fullName>
    </submittedName>
</protein>
<keyword evidence="2" id="KW-1185">Reference proteome</keyword>